<dbReference type="SUPFAM" id="SSF57959">
    <property type="entry name" value="Leucine zipper domain"/>
    <property type="match status" value="1"/>
</dbReference>
<evidence type="ECO:0008006" key="4">
    <source>
        <dbReference type="Google" id="ProtNLM"/>
    </source>
</evidence>
<dbReference type="CDD" id="cd14688">
    <property type="entry name" value="bZIP_YAP"/>
    <property type="match status" value="1"/>
</dbReference>
<evidence type="ECO:0000256" key="1">
    <source>
        <dbReference type="SAM" id="MobiDB-lite"/>
    </source>
</evidence>
<organism evidence="2 3">
    <name type="scientific">Aspergillus cavernicola</name>
    <dbReference type="NCBI Taxonomy" id="176166"/>
    <lineage>
        <taxon>Eukaryota</taxon>
        <taxon>Fungi</taxon>
        <taxon>Dikarya</taxon>
        <taxon>Ascomycota</taxon>
        <taxon>Pezizomycotina</taxon>
        <taxon>Eurotiomycetes</taxon>
        <taxon>Eurotiomycetidae</taxon>
        <taxon>Eurotiales</taxon>
        <taxon>Aspergillaceae</taxon>
        <taxon>Aspergillus</taxon>
        <taxon>Aspergillus subgen. Nidulantes</taxon>
    </lineage>
</organism>
<dbReference type="Gene3D" id="1.20.5.170">
    <property type="match status" value="1"/>
</dbReference>
<dbReference type="PANTHER" id="PTHR40618:SF1">
    <property type="entry name" value="B-ZIP TRANSCRIPTION FACTOR (EUROFUNG)"/>
    <property type="match status" value="1"/>
</dbReference>
<gene>
    <name evidence="2" type="ORF">BDW59DRAFT_12192</name>
</gene>
<dbReference type="PANTHER" id="PTHR40618">
    <property type="entry name" value="B-ZIP TRANSCRIPTION FACTOR (EUROFUNG)-RELATED"/>
    <property type="match status" value="1"/>
</dbReference>
<dbReference type="InterPro" id="IPR046347">
    <property type="entry name" value="bZIP_sf"/>
</dbReference>
<evidence type="ECO:0000313" key="3">
    <source>
        <dbReference type="Proteomes" id="UP001610335"/>
    </source>
</evidence>
<name>A0ABR4HMY6_9EURO</name>
<feature type="compositionally biased region" description="Polar residues" evidence="1">
    <location>
        <begin position="84"/>
        <end position="102"/>
    </location>
</feature>
<dbReference type="EMBL" id="JBFXLS010000105">
    <property type="protein sequence ID" value="KAL2816073.1"/>
    <property type="molecule type" value="Genomic_DNA"/>
</dbReference>
<evidence type="ECO:0000313" key="2">
    <source>
        <dbReference type="EMBL" id="KAL2816073.1"/>
    </source>
</evidence>
<reference evidence="2 3" key="1">
    <citation type="submission" date="2024-07" db="EMBL/GenBank/DDBJ databases">
        <title>Section-level genome sequencing and comparative genomics of Aspergillus sections Usti and Cavernicolus.</title>
        <authorList>
            <consortium name="Lawrence Berkeley National Laboratory"/>
            <person name="Nybo J.L."/>
            <person name="Vesth T.C."/>
            <person name="Theobald S."/>
            <person name="Frisvad J.C."/>
            <person name="Larsen T.O."/>
            <person name="Kjaerboelling I."/>
            <person name="Rothschild-Mancinelli K."/>
            <person name="Lyhne E.K."/>
            <person name="Kogle M.E."/>
            <person name="Barry K."/>
            <person name="Clum A."/>
            <person name="Na H."/>
            <person name="Ledsgaard L."/>
            <person name="Lin J."/>
            <person name="Lipzen A."/>
            <person name="Kuo A."/>
            <person name="Riley R."/>
            <person name="Mondo S."/>
            <person name="LaButti K."/>
            <person name="Haridas S."/>
            <person name="Pangalinan J."/>
            <person name="Salamov A.A."/>
            <person name="Simmons B.A."/>
            <person name="Magnuson J.K."/>
            <person name="Chen J."/>
            <person name="Drula E."/>
            <person name="Henrissat B."/>
            <person name="Wiebenga A."/>
            <person name="Lubbers R.J."/>
            <person name="Gomes A.C."/>
            <person name="Makela M.R."/>
            <person name="Stajich J."/>
            <person name="Grigoriev I.V."/>
            <person name="Mortensen U.H."/>
            <person name="De vries R.P."/>
            <person name="Baker S.E."/>
            <person name="Andersen M.R."/>
        </authorList>
    </citation>
    <scope>NUCLEOTIDE SEQUENCE [LARGE SCALE GENOMIC DNA]</scope>
    <source>
        <strain evidence="2 3">CBS 600.67</strain>
    </source>
</reference>
<keyword evidence="3" id="KW-1185">Reference proteome</keyword>
<feature type="compositionally biased region" description="Basic and acidic residues" evidence="1">
    <location>
        <begin position="123"/>
        <end position="137"/>
    </location>
</feature>
<feature type="region of interest" description="Disordered" evidence="1">
    <location>
        <begin position="55"/>
        <end position="137"/>
    </location>
</feature>
<accession>A0ABR4HMY6</accession>
<comment type="caution">
    <text evidence="2">The sequence shown here is derived from an EMBL/GenBank/DDBJ whole genome shotgun (WGS) entry which is preliminary data.</text>
</comment>
<proteinExistence type="predicted"/>
<protein>
    <recommendedName>
        <fullName evidence="4">BZIP domain-containing protein</fullName>
    </recommendedName>
</protein>
<sequence>MEMETDFYSSLNWALTTDPGESLFPWDSSARLEPADEIWADPELDLLLSASSYPVPEASQLQDHEEQQHNHSPPLFGGLVVQHGEQTNKNSSQSGDTASTPKSPKHRRQPPGEPVKKRGRPRKLLDDGGAKPEERRRMQVRMAQRAYRSRKEASVSSLKERINQLEGAVKQMGTAVISFGDDLVRSGALESYPDLLKPLGNTVQACLALPTIPHGEPDYQLELPDTTSGGQKKQMLAIYPSPSSPGKADTMEVSEFVDRLHVTCTYQAYLACANPAVPQRRLERSFRMLLSFMPRALIAEYFKDLLLARAGHKTLDHWDHIPLFQIGGAGTHYSVSYNAHYPFAPHSKPSAVETNLSQILSSAEIVKEFDDVWFDLGDLVGYLRERQVVFPAMSPMVIGLGSLEPGHHPSSSVTRLIHSLLRNAFCLGRSPGFRRRDVERALDDFEAYSTVSST</sequence>
<dbReference type="Proteomes" id="UP001610335">
    <property type="component" value="Unassembled WGS sequence"/>
</dbReference>